<sequence length="483" mass="53829">MEERWEDSWLSEPHMDIYLKLKMILEQRFVNFSLIQAQKELKHFLAWLFKNFFYVSWDLILTKGFWKTVWTQLILESKYMPMEEYFREYYLVTETVEQCQLCPGEGKPGAGTVRPRPRAPSALRAAVRQFPRAGGATRAAVSVAERGAAGAAGPGGARTAQHSAWWSEPRECPTERGGARAAAGGSGGGMEPRPAETRAGAGHRGVIARGPGRDVGAAPGIGSEGVTRGGDARRTERRGPARPAQPQTRPREERAGTSSSDNSNTGATERESKDAARQKTAATRKKEKIIVTKTLGIVKWYNVKQNYGFITRCDNQQDIFVHRTAIKKNNPEKWIPSLGDGQVVEFNIVLGRKGLQASQVTGPDGVPVKGSIYAKNRSHVRQYLHCKPPLQFPFPNPTFPFYPMSYYPQCIPNLFFSPMVSLTKPCLCQLFPQKSLSNAEWGMKRGREEIKPSPASVSPQSMLREFCLPSVSPKMFHRICLDI</sequence>
<dbReference type="AlphaFoldDB" id="A0A8U7MSJ0"/>
<evidence type="ECO:0000313" key="2">
    <source>
        <dbReference type="Ensembl" id="ENSCMUP00000029334.1"/>
    </source>
</evidence>
<dbReference type="InterPro" id="IPR050181">
    <property type="entry name" value="Cold_shock_domain"/>
</dbReference>
<dbReference type="Ensembl" id="ENSCMUT00000038056.1">
    <property type="protein sequence ID" value="ENSCMUP00000029334.1"/>
    <property type="gene ID" value="ENSCMUG00000016841.1"/>
</dbReference>
<dbReference type="Proteomes" id="UP000694553">
    <property type="component" value="Unassembled WGS sequence"/>
</dbReference>
<reference evidence="2" key="3">
    <citation type="submission" date="2025-09" db="UniProtKB">
        <authorList>
            <consortium name="Ensembl"/>
        </authorList>
    </citation>
    <scope>IDENTIFICATION</scope>
</reference>
<evidence type="ECO:0000256" key="1">
    <source>
        <dbReference type="SAM" id="MobiDB-lite"/>
    </source>
</evidence>
<dbReference type="CDD" id="cd04458">
    <property type="entry name" value="CSP_CDS"/>
    <property type="match status" value="1"/>
</dbReference>
<feature type="compositionally biased region" description="Basic and acidic residues" evidence="1">
    <location>
        <begin position="230"/>
        <end position="239"/>
    </location>
</feature>
<dbReference type="GO" id="GO:0003676">
    <property type="term" value="F:nucleic acid binding"/>
    <property type="evidence" value="ECO:0007669"/>
    <property type="project" value="InterPro"/>
</dbReference>
<dbReference type="SMART" id="SM00357">
    <property type="entry name" value="CSP"/>
    <property type="match status" value="1"/>
</dbReference>
<dbReference type="InterPro" id="IPR011129">
    <property type="entry name" value="CSD"/>
</dbReference>
<feature type="compositionally biased region" description="Basic and acidic residues" evidence="1">
    <location>
        <begin position="268"/>
        <end position="277"/>
    </location>
</feature>
<dbReference type="InterPro" id="IPR002059">
    <property type="entry name" value="CSP_DNA-bd"/>
</dbReference>
<accession>A0A8U7MSJ0</accession>
<organism evidence="2 3">
    <name type="scientific">Corvus moneduloides</name>
    <name type="common">New Caledonian crow</name>
    <dbReference type="NCBI Taxonomy" id="1196302"/>
    <lineage>
        <taxon>Eukaryota</taxon>
        <taxon>Metazoa</taxon>
        <taxon>Chordata</taxon>
        <taxon>Craniata</taxon>
        <taxon>Vertebrata</taxon>
        <taxon>Euteleostomi</taxon>
        <taxon>Archelosauria</taxon>
        <taxon>Archosauria</taxon>
        <taxon>Dinosauria</taxon>
        <taxon>Saurischia</taxon>
        <taxon>Theropoda</taxon>
        <taxon>Coelurosauria</taxon>
        <taxon>Aves</taxon>
        <taxon>Neognathae</taxon>
        <taxon>Neoaves</taxon>
        <taxon>Telluraves</taxon>
        <taxon>Australaves</taxon>
        <taxon>Passeriformes</taxon>
        <taxon>Corvoidea</taxon>
        <taxon>Corvidae</taxon>
        <taxon>Corvus</taxon>
    </lineage>
</organism>
<reference evidence="2" key="2">
    <citation type="submission" date="2025-08" db="UniProtKB">
        <authorList>
            <consortium name="Ensembl"/>
        </authorList>
    </citation>
    <scope>IDENTIFICATION</scope>
</reference>
<dbReference type="SUPFAM" id="SSF50249">
    <property type="entry name" value="Nucleic acid-binding proteins"/>
    <property type="match status" value="1"/>
</dbReference>
<name>A0A8U7MSJ0_CORMO</name>
<feature type="region of interest" description="Disordered" evidence="1">
    <location>
        <begin position="147"/>
        <end position="285"/>
    </location>
</feature>
<dbReference type="PRINTS" id="PR00050">
    <property type="entry name" value="COLDSHOCK"/>
</dbReference>
<keyword evidence="3" id="KW-1185">Reference proteome</keyword>
<proteinExistence type="predicted"/>
<dbReference type="InterPro" id="IPR019844">
    <property type="entry name" value="CSD_CS"/>
</dbReference>
<dbReference type="Gene3D" id="2.40.50.140">
    <property type="entry name" value="Nucleic acid-binding proteins"/>
    <property type="match status" value="1"/>
</dbReference>
<reference evidence="3" key="1">
    <citation type="submission" date="2019-10" db="EMBL/GenBank/DDBJ databases">
        <title>Corvus moneduloides (New Caledonian crow) genome, bCorMon1, primary haplotype.</title>
        <authorList>
            <person name="Rutz C."/>
            <person name="Fungtammasan C."/>
            <person name="Mountcastle J."/>
            <person name="Formenti G."/>
            <person name="Chow W."/>
            <person name="Howe K."/>
            <person name="Steele M.P."/>
            <person name="Fernandes J."/>
            <person name="Gilbert M.T.P."/>
            <person name="Fedrigo O."/>
            <person name="Jarvis E.D."/>
            <person name="Gemmell N."/>
        </authorList>
    </citation>
    <scope>NUCLEOTIDE SEQUENCE [LARGE SCALE GENOMIC DNA]</scope>
</reference>
<feature type="compositionally biased region" description="Polar residues" evidence="1">
    <location>
        <begin position="256"/>
        <end position="267"/>
    </location>
</feature>
<dbReference type="PANTHER" id="PTHR11544">
    <property type="entry name" value="COLD SHOCK DOMAIN CONTAINING PROTEINS"/>
    <property type="match status" value="1"/>
</dbReference>
<dbReference type="PROSITE" id="PS00352">
    <property type="entry name" value="CSD_1"/>
    <property type="match status" value="1"/>
</dbReference>
<protein>
    <submittedName>
        <fullName evidence="2">Uncharacterized protein</fullName>
    </submittedName>
</protein>
<dbReference type="Pfam" id="PF00313">
    <property type="entry name" value="CSD"/>
    <property type="match status" value="1"/>
</dbReference>
<feature type="compositionally biased region" description="Basic and acidic residues" evidence="1">
    <location>
        <begin position="168"/>
        <end position="178"/>
    </location>
</feature>
<evidence type="ECO:0000313" key="3">
    <source>
        <dbReference type="Proteomes" id="UP000694553"/>
    </source>
</evidence>
<dbReference type="PROSITE" id="PS51857">
    <property type="entry name" value="CSD_2"/>
    <property type="match status" value="1"/>
</dbReference>
<dbReference type="InterPro" id="IPR012340">
    <property type="entry name" value="NA-bd_OB-fold"/>
</dbReference>